<feature type="active site" description="Nucleophile" evidence="3">
    <location>
        <position position="8"/>
    </location>
</feature>
<dbReference type="PANTHER" id="PTHR47439">
    <property type="entry name" value="LOW MOLECULAR WEIGHT PHOSPHOTYROSINE PROTEIN PHOSPHATASE-RELATED"/>
    <property type="match status" value="1"/>
</dbReference>
<dbReference type="InterPro" id="IPR052995">
    <property type="entry name" value="LMW-PTP"/>
</dbReference>
<feature type="active site" description="Proton donor" evidence="3">
    <location>
        <position position="125"/>
    </location>
</feature>
<protein>
    <submittedName>
        <fullName evidence="5">Phosphotyrosine protein phosphatase</fullName>
    </submittedName>
</protein>
<dbReference type="Proteomes" id="UP000642829">
    <property type="component" value="Unassembled WGS sequence"/>
</dbReference>
<dbReference type="EMBL" id="BMXG01000004">
    <property type="protein sequence ID" value="GHB95053.1"/>
    <property type="molecule type" value="Genomic_DNA"/>
</dbReference>
<gene>
    <name evidence="5" type="ORF">GCM10007047_08310</name>
</gene>
<evidence type="ECO:0000256" key="3">
    <source>
        <dbReference type="PIRSR" id="PIRSR617867-1"/>
    </source>
</evidence>
<dbReference type="RefSeq" id="WP_189512171.1">
    <property type="nucleotide sequence ID" value="NZ_BMXG01000004.1"/>
</dbReference>
<dbReference type="PRINTS" id="PR00719">
    <property type="entry name" value="LMWPTPASE"/>
</dbReference>
<dbReference type="PANTHER" id="PTHR47439:SF1">
    <property type="entry name" value="ACID PHOSPHATASE"/>
    <property type="match status" value="1"/>
</dbReference>
<keyword evidence="2" id="KW-0378">Hydrolase</keyword>
<dbReference type="InterPro" id="IPR023485">
    <property type="entry name" value="Ptyr_pPase"/>
</dbReference>
<evidence type="ECO:0000256" key="1">
    <source>
        <dbReference type="ARBA" id="ARBA00011063"/>
    </source>
</evidence>
<dbReference type="InterPro" id="IPR036196">
    <property type="entry name" value="Ptyr_pPase_sf"/>
</dbReference>
<sequence length="156" mass="17299">MKSILFLCMGNICRSPAAHCVFQFLVDEAGLSEAFHIDSAGTIGYNEGSPPDHRMQAAMRQRDIPVIGHSRPLTSRDLKEFDLVLAMDRANLADARLLATNDQQLEKIQLFANFCTNHNLTEVPDPYYGGRHGFDHVMDIVEDGCAGLLKNLQPNA</sequence>
<evidence type="ECO:0000259" key="4">
    <source>
        <dbReference type="SMART" id="SM00226"/>
    </source>
</evidence>
<proteinExistence type="inferred from homology"/>
<dbReference type="GO" id="GO:0004725">
    <property type="term" value="F:protein tyrosine phosphatase activity"/>
    <property type="evidence" value="ECO:0007669"/>
    <property type="project" value="InterPro"/>
</dbReference>
<evidence type="ECO:0000313" key="6">
    <source>
        <dbReference type="Proteomes" id="UP000642829"/>
    </source>
</evidence>
<dbReference type="SMART" id="SM00226">
    <property type="entry name" value="LMWPc"/>
    <property type="match status" value="1"/>
</dbReference>
<dbReference type="CDD" id="cd16343">
    <property type="entry name" value="LMWPTP"/>
    <property type="match status" value="1"/>
</dbReference>
<dbReference type="Pfam" id="PF01451">
    <property type="entry name" value="LMWPc"/>
    <property type="match status" value="1"/>
</dbReference>
<keyword evidence="6" id="KW-1185">Reference proteome</keyword>
<feature type="domain" description="Phosphotyrosine protein phosphatase I" evidence="4">
    <location>
        <begin position="2"/>
        <end position="151"/>
    </location>
</feature>
<dbReference type="AlphaFoldDB" id="A0A8J3DFF9"/>
<reference evidence="5" key="1">
    <citation type="journal article" date="2014" name="Int. J. Syst. Evol. Microbiol.">
        <title>Complete genome sequence of Corynebacterium casei LMG S-19264T (=DSM 44701T), isolated from a smear-ripened cheese.</title>
        <authorList>
            <consortium name="US DOE Joint Genome Institute (JGI-PGF)"/>
            <person name="Walter F."/>
            <person name="Albersmeier A."/>
            <person name="Kalinowski J."/>
            <person name="Ruckert C."/>
        </authorList>
    </citation>
    <scope>NUCLEOTIDE SEQUENCE</scope>
    <source>
        <strain evidence="5">KCTC 12870</strain>
    </source>
</reference>
<comment type="caution">
    <text evidence="5">The sequence shown here is derived from an EMBL/GenBank/DDBJ whole genome shotgun (WGS) entry which is preliminary data.</text>
</comment>
<dbReference type="InterPro" id="IPR017867">
    <property type="entry name" value="Tyr_phospatase_low_mol_wt"/>
</dbReference>
<feature type="active site" evidence="3">
    <location>
        <position position="14"/>
    </location>
</feature>
<organism evidence="5 6">
    <name type="scientific">Cerasicoccus arenae</name>
    <dbReference type="NCBI Taxonomy" id="424488"/>
    <lineage>
        <taxon>Bacteria</taxon>
        <taxon>Pseudomonadati</taxon>
        <taxon>Verrucomicrobiota</taxon>
        <taxon>Opitutia</taxon>
        <taxon>Puniceicoccales</taxon>
        <taxon>Cerasicoccaceae</taxon>
        <taxon>Cerasicoccus</taxon>
    </lineage>
</organism>
<accession>A0A8J3DFF9</accession>
<evidence type="ECO:0000313" key="5">
    <source>
        <dbReference type="EMBL" id="GHB95053.1"/>
    </source>
</evidence>
<reference evidence="5" key="2">
    <citation type="submission" date="2020-09" db="EMBL/GenBank/DDBJ databases">
        <authorList>
            <person name="Sun Q."/>
            <person name="Kim S."/>
        </authorList>
    </citation>
    <scope>NUCLEOTIDE SEQUENCE</scope>
    <source>
        <strain evidence="5">KCTC 12870</strain>
    </source>
</reference>
<evidence type="ECO:0000256" key="2">
    <source>
        <dbReference type="ARBA" id="ARBA00022801"/>
    </source>
</evidence>
<dbReference type="Gene3D" id="3.40.50.2300">
    <property type="match status" value="1"/>
</dbReference>
<dbReference type="SUPFAM" id="SSF52788">
    <property type="entry name" value="Phosphotyrosine protein phosphatases I"/>
    <property type="match status" value="1"/>
</dbReference>
<name>A0A8J3DFF9_9BACT</name>
<comment type="similarity">
    <text evidence="1">Belongs to the low molecular weight phosphotyrosine protein phosphatase family.</text>
</comment>